<reference evidence="1 2" key="1">
    <citation type="journal article" date="2019" name="Appl. Environ. Microbiol.">
        <title>Clostridium scindens ATCC 35704: integration of nutritional requirements, the complete genome sequence, and global transcriptional responses to bile acids.</title>
        <authorList>
            <person name="Devendran S."/>
            <person name="Shrestha R."/>
            <person name="Alves J.M.P."/>
            <person name="Wolf P.G."/>
            <person name="Ly L."/>
            <person name="Hernandez A.G."/>
            <person name="Mendez-Garcia C."/>
            <person name="Inboden A."/>
            <person name="Wiley J."/>
            <person name="Paul O."/>
            <person name="Allen A."/>
            <person name="Springer E."/>
            <person name="Wright C.L."/>
            <person name="Fields C.J."/>
            <person name="Daniel S.L."/>
            <person name="Ridlon J.M."/>
        </authorList>
    </citation>
    <scope>NUCLEOTIDE SEQUENCE [LARGE SCALE GENOMIC DNA]</scope>
    <source>
        <strain evidence="1 2">ATCC 35704</strain>
    </source>
</reference>
<organism evidence="1 2">
    <name type="scientific">Clostridium scindens (strain ATCC 35704 / DSM 5676 / VPI 13733 / 19)</name>
    <dbReference type="NCBI Taxonomy" id="411468"/>
    <lineage>
        <taxon>Bacteria</taxon>
        <taxon>Bacillati</taxon>
        <taxon>Bacillota</taxon>
        <taxon>Clostridia</taxon>
        <taxon>Lachnospirales</taxon>
        <taxon>Lachnospiraceae</taxon>
    </lineage>
</organism>
<evidence type="ECO:0000313" key="1">
    <source>
        <dbReference type="EMBL" id="QBF73098.1"/>
    </source>
</evidence>
<dbReference type="STRING" id="411468.CLOSCI_02147"/>
<proteinExistence type="predicted"/>
<dbReference type="EMBL" id="CP036170">
    <property type="protein sequence ID" value="QBF73098.1"/>
    <property type="molecule type" value="Genomic_DNA"/>
</dbReference>
<keyword evidence="2" id="KW-1185">Reference proteome</keyword>
<dbReference type="HOGENOM" id="CLU_3166551_0_0_9"/>
<dbReference type="AlphaFoldDB" id="B0NFA3"/>
<evidence type="ECO:0000313" key="2">
    <source>
        <dbReference type="Proteomes" id="UP000289664"/>
    </source>
</evidence>
<dbReference type="RefSeq" id="WP_004607221.1">
    <property type="nucleotide sequence ID" value="NZ_CP036170.1"/>
</dbReference>
<gene>
    <name evidence="1" type="ORF">HDCHBGLK_00461</name>
</gene>
<dbReference type="Proteomes" id="UP000289664">
    <property type="component" value="Chromosome"/>
</dbReference>
<dbReference type="KEGG" id="csci:HDCHBGLK_00461"/>
<name>B0NFA3_CLOS5</name>
<dbReference type="GeneID" id="62697927"/>
<accession>B0NFA3</accession>
<sequence>MERKYTVEEVSRITGVSKDYDYLKNTCETGEVIARALEQGTGRILPL</sequence>
<protein>
    <submittedName>
        <fullName evidence="1">Uncharacterized protein</fullName>
    </submittedName>
</protein>